<gene>
    <name evidence="2" type="ORF">FHS09_001550</name>
</gene>
<feature type="domain" description="Glycoside-hydrolase family GH114 TIM-barrel" evidence="1">
    <location>
        <begin position="216"/>
        <end position="329"/>
    </location>
</feature>
<dbReference type="InterPro" id="IPR016062">
    <property type="entry name" value="TM1410-rel"/>
</dbReference>
<dbReference type="EMBL" id="JACHWZ010000006">
    <property type="protein sequence ID" value="MBB3060730.1"/>
    <property type="molecule type" value="Genomic_DNA"/>
</dbReference>
<dbReference type="PROSITE" id="PS51257">
    <property type="entry name" value="PROKAR_LIPOPROTEIN"/>
    <property type="match status" value="1"/>
</dbReference>
<dbReference type="InterPro" id="IPR004352">
    <property type="entry name" value="GH114_TIM-barrel"/>
</dbReference>
<evidence type="ECO:0000259" key="1">
    <source>
        <dbReference type="Pfam" id="PF03537"/>
    </source>
</evidence>
<accession>A0A7W4Z9Z5</accession>
<dbReference type="GO" id="GO:0004817">
    <property type="term" value="F:cysteine-tRNA ligase activity"/>
    <property type="evidence" value="ECO:0007669"/>
    <property type="project" value="UniProtKB-EC"/>
</dbReference>
<dbReference type="SUPFAM" id="SSF51445">
    <property type="entry name" value="(Trans)glycosidases"/>
    <property type="match status" value="1"/>
</dbReference>
<keyword evidence="3" id="KW-1185">Reference proteome</keyword>
<dbReference type="RefSeq" id="WP_183458401.1">
    <property type="nucleotide sequence ID" value="NZ_JACHWZ010000006.1"/>
</dbReference>
<sequence length="332" mass="38226">MKRFGYAIFLLPLFLIGCNLDEFPKIDSDSDGKETVEYMREMRLFVRDISRYAKQIDGDFIVIPRNGVELISDNGEDTGSVDTDYVNAIDGIGQEALFYGFEDINEPTPARDRLWIRSFLDMATDSSDTVVLITDYVFSEDRVDDSYQKNADLGYISFAADQEELDNIPVYPSLPNNRNSNGIEQLSEAKNFLHLTNTQSYSTPQELVNDIGNTDYDLVIIDFFFNGVEYTRSQIEQLKEKSGGERRLLIAYMNIGQADSDRFYWQNSWSSNRPEWLGEADPANSGHFYVEYWEEGWQEIIYGTDNAYLDRIIDAGFDGVYLDRVNAFEHFE</sequence>
<organism evidence="2 3">
    <name type="scientific">Microbulbifer rhizosphaerae</name>
    <dbReference type="NCBI Taxonomy" id="1562603"/>
    <lineage>
        <taxon>Bacteria</taxon>
        <taxon>Pseudomonadati</taxon>
        <taxon>Pseudomonadota</taxon>
        <taxon>Gammaproteobacteria</taxon>
        <taxon>Cellvibrionales</taxon>
        <taxon>Microbulbiferaceae</taxon>
        <taxon>Microbulbifer</taxon>
    </lineage>
</organism>
<dbReference type="EC" id="6.1.1.16" evidence="2"/>
<proteinExistence type="predicted"/>
<dbReference type="Gene3D" id="3.20.20.70">
    <property type="entry name" value="Aldolase class I"/>
    <property type="match status" value="2"/>
</dbReference>
<dbReference type="PANTHER" id="PTHR35882:SF1">
    <property type="match status" value="1"/>
</dbReference>
<keyword evidence="2" id="KW-0436">Ligase</keyword>
<keyword evidence="2" id="KW-0030">Aminoacyl-tRNA synthetase</keyword>
<dbReference type="InterPro" id="IPR013785">
    <property type="entry name" value="Aldolase_TIM"/>
</dbReference>
<comment type="caution">
    <text evidence="2">The sequence shown here is derived from an EMBL/GenBank/DDBJ whole genome shotgun (WGS) entry which is preliminary data.</text>
</comment>
<reference evidence="2 3" key="1">
    <citation type="submission" date="2020-08" db="EMBL/GenBank/DDBJ databases">
        <title>Genomic Encyclopedia of Type Strains, Phase III (KMG-III): the genomes of soil and plant-associated and newly described type strains.</title>
        <authorList>
            <person name="Whitman W."/>
        </authorList>
    </citation>
    <scope>NUCLEOTIDE SEQUENCE [LARGE SCALE GENOMIC DNA]</scope>
    <source>
        <strain evidence="2 3">CECT 8799</strain>
    </source>
</reference>
<dbReference type="InterPro" id="IPR017853">
    <property type="entry name" value="GH"/>
</dbReference>
<dbReference type="PANTHER" id="PTHR35882">
    <property type="entry name" value="PELA"/>
    <property type="match status" value="1"/>
</dbReference>
<name>A0A7W4Z9Z5_9GAMM</name>
<dbReference type="Pfam" id="PF03537">
    <property type="entry name" value="Glyco_hydro_114"/>
    <property type="match status" value="1"/>
</dbReference>
<protein>
    <submittedName>
        <fullName evidence="2">Cysteinyl-tRNA synthetase</fullName>
        <ecNumber evidence="2">6.1.1.16</ecNumber>
    </submittedName>
</protein>
<evidence type="ECO:0000313" key="3">
    <source>
        <dbReference type="Proteomes" id="UP000535937"/>
    </source>
</evidence>
<dbReference type="AlphaFoldDB" id="A0A7W4Z9Z5"/>
<dbReference type="PRINTS" id="PR01545">
    <property type="entry name" value="THEMAYE10DUF"/>
</dbReference>
<dbReference type="Proteomes" id="UP000535937">
    <property type="component" value="Unassembled WGS sequence"/>
</dbReference>
<evidence type="ECO:0000313" key="2">
    <source>
        <dbReference type="EMBL" id="MBB3060730.1"/>
    </source>
</evidence>